<dbReference type="InterPro" id="IPR007527">
    <property type="entry name" value="Znf_SWIM"/>
</dbReference>
<organism evidence="8 9">
    <name type="scientific">Gossypium trilobum</name>
    <dbReference type="NCBI Taxonomy" id="34281"/>
    <lineage>
        <taxon>Eukaryota</taxon>
        <taxon>Viridiplantae</taxon>
        <taxon>Streptophyta</taxon>
        <taxon>Embryophyta</taxon>
        <taxon>Tracheophyta</taxon>
        <taxon>Spermatophyta</taxon>
        <taxon>Magnoliopsida</taxon>
        <taxon>eudicotyledons</taxon>
        <taxon>Gunneridae</taxon>
        <taxon>Pentapetalae</taxon>
        <taxon>rosids</taxon>
        <taxon>malvids</taxon>
        <taxon>Malvales</taxon>
        <taxon>Malvaceae</taxon>
        <taxon>Malvoideae</taxon>
        <taxon>Gossypium</taxon>
    </lineage>
</organism>
<keyword evidence="4 6" id="KW-0862">Zinc</keyword>
<comment type="subcellular location">
    <subcellularLocation>
        <location evidence="6">Nucleus</location>
    </subcellularLocation>
</comment>
<keyword evidence="9" id="KW-1185">Reference proteome</keyword>
<dbReference type="GO" id="GO:0006355">
    <property type="term" value="P:regulation of DNA-templated transcription"/>
    <property type="evidence" value="ECO:0007669"/>
    <property type="project" value="UniProtKB-UniRule"/>
</dbReference>
<evidence type="ECO:0000313" key="8">
    <source>
        <dbReference type="EMBL" id="MBA0769203.1"/>
    </source>
</evidence>
<comment type="caution">
    <text evidence="8">The sequence shown here is derived from an EMBL/GenBank/DDBJ whole genome shotgun (WGS) entry which is preliminary data.</text>
</comment>
<dbReference type="InterPro" id="IPR018289">
    <property type="entry name" value="MULE_transposase_dom"/>
</dbReference>
<dbReference type="EMBL" id="JABEZW010000007">
    <property type="protein sequence ID" value="MBA0769203.1"/>
    <property type="molecule type" value="Genomic_DNA"/>
</dbReference>
<evidence type="ECO:0000256" key="2">
    <source>
        <dbReference type="ARBA" id="ARBA00022723"/>
    </source>
</evidence>
<keyword evidence="6" id="KW-0539">Nucleus</keyword>
<evidence type="ECO:0000313" key="9">
    <source>
        <dbReference type="Proteomes" id="UP000593568"/>
    </source>
</evidence>
<sequence length="679" mass="77777">MADSYVALEEEGDGCCVVEENENPMVLYDFRKEDEHLNLEFSQHVVGGVVEPTLDMEFISEDDARNFYNAYAKQTGFSIRVNSYYRSKKDNLIISREFCCSKEGFRRDKHSRKTDSGDYTKRRRARPITREGCKALMTVRKRENGKWYVAKLEKNHNHELVIPAMRHFLRSHKEEDDPKKSLNGTIGSMGVGLNASVNVSPEDYNSFGKLGFAAQNNVNFIRRGRLSNFGVDAQSLLAFVKVMQTSDPAFYYAIQVDDEDRLSSVFWVDTRSRIAYNCFSDVISFDTTYRVNQYKMPFAPFIGVNHHRQSVLFGCALLADETESTFIWLFSTWLEAMSGCQPGLIMTDYDSAISRAVESVFPKSRHRYCKQHILSKMPKEIGHVFSSLPKTFQVEFEKCINNSETPEEFESAWQLLLDKDTFIAGMYSIQPSKSVSSLFDGYVNAGTALQDLAEQYERALDGRYEKEVRAEFETFYTKPVLKTPLPMEKQAAEVYTRKLFLVFQDEIYESLVLAVKSSLDDGLSKTFEVARFDEEHKVYRVGINIADQIASCSCKMFEFEGILCRHVIAVFKATNIFLLPQHYILKRWTKNAKEEAKFDALPSVEIHDNSRKGKKQYNLLYQEAIKCAEEGMASDHSFNVALNALREARIKIVSAKKNAINVQKLETASSTHYTDDKTT</sequence>
<comment type="function">
    <text evidence="6">Putative transcription activator involved in regulating light control of development.</text>
</comment>
<dbReference type="InterPro" id="IPR006564">
    <property type="entry name" value="Znf_PMZ"/>
</dbReference>
<evidence type="ECO:0000259" key="7">
    <source>
        <dbReference type="PROSITE" id="PS50966"/>
    </source>
</evidence>
<dbReference type="Pfam" id="PF03101">
    <property type="entry name" value="FAR1"/>
    <property type="match status" value="1"/>
</dbReference>
<reference evidence="8 9" key="1">
    <citation type="journal article" date="2019" name="Genome Biol. Evol.">
        <title>Insights into the evolution of the New World diploid cottons (Gossypium, subgenus Houzingenia) based on genome sequencing.</title>
        <authorList>
            <person name="Grover C.E."/>
            <person name="Arick M.A. 2nd"/>
            <person name="Thrash A."/>
            <person name="Conover J.L."/>
            <person name="Sanders W.S."/>
            <person name="Peterson D.G."/>
            <person name="Frelichowski J.E."/>
            <person name="Scheffler J.A."/>
            <person name="Scheffler B.E."/>
            <person name="Wendel J.F."/>
        </authorList>
    </citation>
    <scope>NUCLEOTIDE SEQUENCE [LARGE SCALE GENOMIC DNA]</scope>
    <source>
        <strain evidence="8">8</strain>
        <tissue evidence="8">Leaf</tissue>
    </source>
</reference>
<keyword evidence="3 5" id="KW-0863">Zinc-finger</keyword>
<keyword evidence="2 6" id="KW-0479">Metal-binding</keyword>
<dbReference type="GO" id="GO:0005634">
    <property type="term" value="C:nucleus"/>
    <property type="evidence" value="ECO:0007669"/>
    <property type="project" value="UniProtKB-SubCell"/>
</dbReference>
<dbReference type="AlphaFoldDB" id="A0A7J9E831"/>
<evidence type="ECO:0000256" key="1">
    <source>
        <dbReference type="ARBA" id="ARBA00005889"/>
    </source>
</evidence>
<dbReference type="InterPro" id="IPR004330">
    <property type="entry name" value="FAR1_DNA_bnd_dom"/>
</dbReference>
<evidence type="ECO:0000256" key="6">
    <source>
        <dbReference type="RuleBase" id="RU367018"/>
    </source>
</evidence>
<dbReference type="PROSITE" id="PS50966">
    <property type="entry name" value="ZF_SWIM"/>
    <property type="match status" value="1"/>
</dbReference>
<evidence type="ECO:0000256" key="5">
    <source>
        <dbReference type="PROSITE-ProRule" id="PRU00325"/>
    </source>
</evidence>
<dbReference type="Pfam" id="PF10551">
    <property type="entry name" value="MULE"/>
    <property type="match status" value="1"/>
</dbReference>
<name>A0A7J9E831_9ROSI</name>
<dbReference type="PANTHER" id="PTHR31669">
    <property type="entry name" value="PROTEIN FAR1-RELATED SEQUENCE 10-RELATED"/>
    <property type="match status" value="1"/>
</dbReference>
<dbReference type="GO" id="GO:0008270">
    <property type="term" value="F:zinc ion binding"/>
    <property type="evidence" value="ECO:0007669"/>
    <property type="project" value="UniProtKB-UniRule"/>
</dbReference>
<evidence type="ECO:0000256" key="3">
    <source>
        <dbReference type="ARBA" id="ARBA00022771"/>
    </source>
</evidence>
<dbReference type="InterPro" id="IPR031052">
    <property type="entry name" value="FHY3/FAR1"/>
</dbReference>
<feature type="domain" description="SWIM-type" evidence="7">
    <location>
        <begin position="539"/>
        <end position="575"/>
    </location>
</feature>
<protein>
    <recommendedName>
        <fullName evidence="6">Protein FAR1-RELATED SEQUENCE</fullName>
    </recommendedName>
</protein>
<dbReference type="PANTHER" id="PTHR31669:SF157">
    <property type="entry name" value="PROTEIN FAR1-RELATED SEQUENCE"/>
    <property type="match status" value="1"/>
</dbReference>
<dbReference type="SMART" id="SM00575">
    <property type="entry name" value="ZnF_PMZ"/>
    <property type="match status" value="1"/>
</dbReference>
<dbReference type="Proteomes" id="UP000593568">
    <property type="component" value="Unassembled WGS sequence"/>
</dbReference>
<dbReference type="Pfam" id="PF04434">
    <property type="entry name" value="SWIM"/>
    <property type="match status" value="1"/>
</dbReference>
<comment type="similarity">
    <text evidence="1 6">Belongs to the FHY3/FAR1 family.</text>
</comment>
<gene>
    <name evidence="8" type="ORF">Gotri_017958</name>
</gene>
<proteinExistence type="inferred from homology"/>
<evidence type="ECO:0000256" key="4">
    <source>
        <dbReference type="ARBA" id="ARBA00022833"/>
    </source>
</evidence>
<accession>A0A7J9E831</accession>